<reference evidence="1" key="1">
    <citation type="submission" date="2015-01" db="EMBL/GenBank/DDBJ databases">
        <authorList>
            <person name="Durling Mikael"/>
        </authorList>
    </citation>
    <scope>NUCLEOTIDE SEQUENCE</scope>
</reference>
<accession>A0A0B7JHC8</accession>
<organism evidence="1">
    <name type="scientific">Bionectria ochroleuca</name>
    <name type="common">Gliocladium roseum</name>
    <dbReference type="NCBI Taxonomy" id="29856"/>
    <lineage>
        <taxon>Eukaryota</taxon>
        <taxon>Fungi</taxon>
        <taxon>Dikarya</taxon>
        <taxon>Ascomycota</taxon>
        <taxon>Pezizomycotina</taxon>
        <taxon>Sordariomycetes</taxon>
        <taxon>Hypocreomycetidae</taxon>
        <taxon>Hypocreales</taxon>
        <taxon>Bionectriaceae</taxon>
        <taxon>Clonostachys</taxon>
    </lineage>
</organism>
<protein>
    <submittedName>
        <fullName evidence="1">Uncharacterized protein</fullName>
    </submittedName>
</protein>
<dbReference type="EMBL" id="CDPU01000001">
    <property type="protein sequence ID" value="CEO44044.1"/>
    <property type="molecule type" value="Genomic_DNA"/>
</dbReference>
<proteinExistence type="predicted"/>
<name>A0A0B7JHC8_BIOOC</name>
<sequence>MSSPFSKASGSPQTDPKVAFVAITAQVAPVADIFSNVIRLFPTAAPGMGSWYYSQASPDATLI</sequence>
<gene>
    <name evidence="1" type="ORF">BN869_000000099_1</name>
</gene>
<dbReference type="AlphaFoldDB" id="A0A0B7JHC8"/>
<evidence type="ECO:0000313" key="1">
    <source>
        <dbReference type="EMBL" id="CEO44044.1"/>
    </source>
</evidence>